<dbReference type="Pfam" id="PF07647">
    <property type="entry name" value="SAM_2"/>
    <property type="match status" value="1"/>
</dbReference>
<dbReference type="Gene3D" id="1.10.150.50">
    <property type="entry name" value="Transcription Factor, Ets-1"/>
    <property type="match status" value="1"/>
</dbReference>
<evidence type="ECO:0000256" key="1">
    <source>
        <dbReference type="SAM" id="MobiDB-lite"/>
    </source>
</evidence>
<feature type="compositionally biased region" description="Basic and acidic residues" evidence="1">
    <location>
        <begin position="1"/>
        <end position="11"/>
    </location>
</feature>
<feature type="domain" description="SAM" evidence="2">
    <location>
        <begin position="64"/>
        <end position="106"/>
    </location>
</feature>
<dbReference type="GeneID" id="83200392"/>
<feature type="region of interest" description="Disordered" evidence="1">
    <location>
        <begin position="1"/>
        <end position="65"/>
    </location>
</feature>
<dbReference type="RefSeq" id="XP_058332092.1">
    <property type="nucleotide sequence ID" value="XM_058473089.1"/>
</dbReference>
<dbReference type="PROSITE" id="PS50105">
    <property type="entry name" value="SAM_DOMAIN"/>
    <property type="match status" value="1"/>
</dbReference>
<evidence type="ECO:0000259" key="2">
    <source>
        <dbReference type="PROSITE" id="PS50105"/>
    </source>
</evidence>
<organism evidence="3 4">
    <name type="scientific">Penicillium chermesinum</name>
    <dbReference type="NCBI Taxonomy" id="63820"/>
    <lineage>
        <taxon>Eukaryota</taxon>
        <taxon>Fungi</taxon>
        <taxon>Dikarya</taxon>
        <taxon>Ascomycota</taxon>
        <taxon>Pezizomycotina</taxon>
        <taxon>Eurotiomycetes</taxon>
        <taxon>Eurotiomycetidae</taxon>
        <taxon>Eurotiales</taxon>
        <taxon>Aspergillaceae</taxon>
        <taxon>Penicillium</taxon>
    </lineage>
</organism>
<keyword evidence="4" id="KW-1185">Reference proteome</keyword>
<evidence type="ECO:0000313" key="3">
    <source>
        <dbReference type="EMBL" id="KAJ5239173.1"/>
    </source>
</evidence>
<dbReference type="EMBL" id="JAPQKS010000003">
    <property type="protein sequence ID" value="KAJ5239173.1"/>
    <property type="molecule type" value="Genomic_DNA"/>
</dbReference>
<gene>
    <name evidence="3" type="ORF">N7468_003792</name>
</gene>
<accession>A0A9W9P9P0</accession>
<dbReference type="InterPro" id="IPR013761">
    <property type="entry name" value="SAM/pointed_sf"/>
</dbReference>
<dbReference type="AlphaFoldDB" id="A0A9W9P9P0"/>
<feature type="compositionally biased region" description="Polar residues" evidence="1">
    <location>
        <begin position="22"/>
        <end position="49"/>
    </location>
</feature>
<dbReference type="SUPFAM" id="SSF47769">
    <property type="entry name" value="SAM/Pointed domain"/>
    <property type="match status" value="1"/>
</dbReference>
<dbReference type="InterPro" id="IPR001660">
    <property type="entry name" value="SAM"/>
</dbReference>
<name>A0A9W9P9P0_9EURO</name>
<dbReference type="Proteomes" id="UP001150941">
    <property type="component" value="Unassembled WGS sequence"/>
</dbReference>
<sequence length="192" mass="21663">MSLHTSYHDADSDADDEYERSIITSPHLQTDSEASPTDSDIPSSENTPTRFGPPSDGPRTPRGLISNWTADDSLIALKHDELKEMGINSVGHRLTILKSVYEIKIRQNVPLDVDHYIPLCSFSLTQHICTRPGANIVLSPAADQSPNENATQHDITRLIQSIQIRDQKIYSIESDLRRLTDEYRRLRKRSCP</sequence>
<protein>
    <recommendedName>
        <fullName evidence="2">SAM domain-containing protein</fullName>
    </recommendedName>
</protein>
<reference evidence="3" key="2">
    <citation type="journal article" date="2023" name="IMA Fungus">
        <title>Comparative genomic study of the Penicillium genus elucidates a diverse pangenome and 15 lateral gene transfer events.</title>
        <authorList>
            <person name="Petersen C."/>
            <person name="Sorensen T."/>
            <person name="Nielsen M.R."/>
            <person name="Sondergaard T.E."/>
            <person name="Sorensen J.L."/>
            <person name="Fitzpatrick D.A."/>
            <person name="Frisvad J.C."/>
            <person name="Nielsen K.L."/>
        </authorList>
    </citation>
    <scope>NUCLEOTIDE SEQUENCE</scope>
    <source>
        <strain evidence="3">IBT 19713</strain>
    </source>
</reference>
<dbReference type="OrthoDB" id="445896at2759"/>
<evidence type="ECO:0000313" key="4">
    <source>
        <dbReference type="Proteomes" id="UP001150941"/>
    </source>
</evidence>
<reference evidence="3" key="1">
    <citation type="submission" date="2022-11" db="EMBL/GenBank/DDBJ databases">
        <authorList>
            <person name="Petersen C."/>
        </authorList>
    </citation>
    <scope>NUCLEOTIDE SEQUENCE</scope>
    <source>
        <strain evidence="3">IBT 19713</strain>
    </source>
</reference>
<comment type="caution">
    <text evidence="3">The sequence shown here is derived from an EMBL/GenBank/DDBJ whole genome shotgun (WGS) entry which is preliminary data.</text>
</comment>
<proteinExistence type="predicted"/>